<dbReference type="GO" id="GO:0003677">
    <property type="term" value="F:DNA binding"/>
    <property type="evidence" value="ECO:0007669"/>
    <property type="project" value="UniProtKB-UniRule"/>
</dbReference>
<evidence type="ECO:0000256" key="3">
    <source>
        <dbReference type="ARBA" id="ARBA00022679"/>
    </source>
</evidence>
<dbReference type="GO" id="GO:0075713">
    <property type="term" value="P:establishment of integrated proviral latency"/>
    <property type="evidence" value="ECO:0007669"/>
    <property type="project" value="UniProtKB-KW"/>
</dbReference>
<dbReference type="PANTHER" id="PTHR30349:SF64">
    <property type="entry name" value="PROPHAGE INTEGRASE INTD-RELATED"/>
    <property type="match status" value="1"/>
</dbReference>
<accession>A0A8S5P901</accession>
<dbReference type="InterPro" id="IPR044068">
    <property type="entry name" value="CB"/>
</dbReference>
<dbReference type="InterPro" id="IPR050090">
    <property type="entry name" value="Tyrosine_recombinase_XerCD"/>
</dbReference>
<evidence type="ECO:0000256" key="2">
    <source>
        <dbReference type="ARBA" id="ARBA00016082"/>
    </source>
</evidence>
<dbReference type="GO" id="GO:0015074">
    <property type="term" value="P:DNA integration"/>
    <property type="evidence" value="ECO:0007669"/>
    <property type="project" value="UniProtKB-KW"/>
</dbReference>
<dbReference type="SUPFAM" id="SSF56349">
    <property type="entry name" value="DNA breaking-rejoining enzymes"/>
    <property type="match status" value="1"/>
</dbReference>
<keyword evidence="8" id="KW-1160">Virus entry into host cell</keyword>
<keyword evidence="4" id="KW-0378">Hydrolase</keyword>
<comment type="similarity">
    <text evidence="1">Belongs to the 'phage' integrase family.</text>
</comment>
<evidence type="ECO:0000256" key="5">
    <source>
        <dbReference type="ARBA" id="ARBA00022908"/>
    </source>
</evidence>
<keyword evidence="6 9" id="KW-0238">DNA-binding</keyword>
<name>A0A8S5P901_9CAUD</name>
<evidence type="ECO:0000259" key="11">
    <source>
        <dbReference type="PROSITE" id="PS51900"/>
    </source>
</evidence>
<dbReference type="InterPro" id="IPR010998">
    <property type="entry name" value="Integrase_recombinase_N"/>
</dbReference>
<dbReference type="GO" id="GO:0016740">
    <property type="term" value="F:transferase activity"/>
    <property type="evidence" value="ECO:0007669"/>
    <property type="project" value="UniProtKB-KW"/>
</dbReference>
<dbReference type="InterPro" id="IPR002104">
    <property type="entry name" value="Integrase_catalytic"/>
</dbReference>
<dbReference type="PROSITE" id="PS51898">
    <property type="entry name" value="TYR_RECOMBINASE"/>
    <property type="match status" value="1"/>
</dbReference>
<dbReference type="EMBL" id="BK015370">
    <property type="protein sequence ID" value="DAE03663.1"/>
    <property type="molecule type" value="Genomic_DNA"/>
</dbReference>
<dbReference type="GO" id="GO:0006310">
    <property type="term" value="P:DNA recombination"/>
    <property type="evidence" value="ECO:0007669"/>
    <property type="project" value="UniProtKB-KW"/>
</dbReference>
<proteinExistence type="inferred from homology"/>
<protein>
    <recommendedName>
        <fullName evidence="2">Integrase</fullName>
    </recommendedName>
</protein>
<dbReference type="GO" id="GO:0016787">
    <property type="term" value="F:hydrolase activity"/>
    <property type="evidence" value="ECO:0007669"/>
    <property type="project" value="UniProtKB-KW"/>
</dbReference>
<feature type="domain" description="Core-binding (CB)" evidence="11">
    <location>
        <begin position="93"/>
        <end position="173"/>
    </location>
</feature>
<dbReference type="Gene3D" id="1.10.150.130">
    <property type="match status" value="1"/>
</dbReference>
<evidence type="ECO:0000313" key="12">
    <source>
        <dbReference type="EMBL" id="DAE03663.1"/>
    </source>
</evidence>
<evidence type="ECO:0000256" key="7">
    <source>
        <dbReference type="ARBA" id="ARBA00023172"/>
    </source>
</evidence>
<dbReference type="Gene3D" id="1.10.443.10">
    <property type="entry name" value="Intergrase catalytic core"/>
    <property type="match status" value="1"/>
</dbReference>
<dbReference type="Pfam" id="PF00589">
    <property type="entry name" value="Phage_integrase"/>
    <property type="match status" value="1"/>
</dbReference>
<keyword evidence="3" id="KW-0808">Transferase</keyword>
<evidence type="ECO:0000256" key="9">
    <source>
        <dbReference type="PROSITE-ProRule" id="PRU01248"/>
    </source>
</evidence>
<dbReference type="InterPro" id="IPR013762">
    <property type="entry name" value="Integrase-like_cat_sf"/>
</dbReference>
<dbReference type="InterPro" id="IPR011010">
    <property type="entry name" value="DNA_brk_join_enz"/>
</dbReference>
<organism evidence="12">
    <name type="scientific">Siphoviridae sp. ctMYJ33</name>
    <dbReference type="NCBI Taxonomy" id="2825461"/>
    <lineage>
        <taxon>Viruses</taxon>
        <taxon>Duplodnaviria</taxon>
        <taxon>Heunggongvirae</taxon>
        <taxon>Uroviricota</taxon>
        <taxon>Caudoviricetes</taxon>
    </lineage>
</organism>
<evidence type="ECO:0000256" key="6">
    <source>
        <dbReference type="ARBA" id="ARBA00023125"/>
    </source>
</evidence>
<keyword evidence="7" id="KW-0233">DNA recombination</keyword>
<feature type="domain" description="Tyr recombinase" evidence="10">
    <location>
        <begin position="194"/>
        <end position="403"/>
    </location>
</feature>
<dbReference type="GO" id="GO:0044826">
    <property type="term" value="P:viral genome integration into host DNA"/>
    <property type="evidence" value="ECO:0007669"/>
    <property type="project" value="UniProtKB-KW"/>
</dbReference>
<evidence type="ECO:0000256" key="8">
    <source>
        <dbReference type="ARBA" id="ARBA00023195"/>
    </source>
</evidence>
<dbReference type="PROSITE" id="PS51900">
    <property type="entry name" value="CB"/>
    <property type="match status" value="1"/>
</dbReference>
<keyword evidence="8" id="KW-1179">Viral genome integration</keyword>
<reference evidence="12" key="1">
    <citation type="journal article" date="2021" name="Proc. Natl. Acad. Sci. U.S.A.">
        <title>A Catalog of Tens of Thousands of Viruses from Human Metagenomes Reveals Hidden Associations with Chronic Diseases.</title>
        <authorList>
            <person name="Tisza M.J."/>
            <person name="Buck C.B."/>
        </authorList>
    </citation>
    <scope>NUCLEOTIDE SEQUENCE</scope>
    <source>
        <strain evidence="12">CtMYJ33</strain>
    </source>
</reference>
<keyword evidence="5" id="KW-0229">DNA integration</keyword>
<sequence length="409" mass="48842">MNICFFYTFILTKKRTNYKKEVIIMDKKRYAKTRYQNIYKNIKNKNYIVSISTPKTTLSTIDGKKIYDINDAIKLRDDFKSKRSKYEKVTSRETFEVLWNKYINECEKVEKLAYNTVKKKKRFYNAHLYKFNDKKVSKITQNEIVMFFEKENTTNKQKNELLTSLKSFFNWCCKNNYLVVSPAQFINPYKVTKNKMKYWLPEELKSFLNVVNDDILNGTDMEKLRAYTIRTFTLLDFNLGDRVGETRALTFGNINNKLKTIYIGHSINYDPNADTFFSNTKNPHSQRELDISDKLIEELEKWKNFLQNDLQLQITDETPIILNTKTLKPLSDTYLRNLFNYYIEKADVTKIRLYDLRHTFATTMMTEGWNMYVISNRLGHKRITTTINTYGNITEEVRKEMAFTTDKYY</sequence>
<dbReference type="CDD" id="cd01189">
    <property type="entry name" value="INT_ICEBs1_C_like"/>
    <property type="match status" value="1"/>
</dbReference>
<evidence type="ECO:0000256" key="4">
    <source>
        <dbReference type="ARBA" id="ARBA00022801"/>
    </source>
</evidence>
<dbReference type="PANTHER" id="PTHR30349">
    <property type="entry name" value="PHAGE INTEGRASE-RELATED"/>
    <property type="match status" value="1"/>
</dbReference>
<evidence type="ECO:0000256" key="1">
    <source>
        <dbReference type="ARBA" id="ARBA00008857"/>
    </source>
</evidence>
<evidence type="ECO:0000259" key="10">
    <source>
        <dbReference type="PROSITE" id="PS51898"/>
    </source>
</evidence>